<dbReference type="Gene3D" id="2.60.40.3210">
    <property type="entry name" value="Zona pellucida, ZP-N domain"/>
    <property type="match status" value="1"/>
</dbReference>
<evidence type="ECO:0000256" key="3">
    <source>
        <dbReference type="SAM" id="MobiDB-lite"/>
    </source>
</evidence>
<evidence type="ECO:0000313" key="6">
    <source>
        <dbReference type="Proteomes" id="UP001479290"/>
    </source>
</evidence>
<feature type="domain" description="ZP" evidence="4">
    <location>
        <begin position="1"/>
        <end position="199"/>
    </location>
</feature>
<comment type="caution">
    <text evidence="5">The sequence shown here is derived from an EMBL/GenBank/DDBJ whole genome shotgun (WGS) entry which is preliminary data.</text>
</comment>
<dbReference type="PANTHER" id="PTHR14002:SF50">
    <property type="entry name" value="ALPHA-TECTORIN-LIKE-RELATED"/>
    <property type="match status" value="1"/>
</dbReference>
<evidence type="ECO:0000259" key="4">
    <source>
        <dbReference type="PROSITE" id="PS51034"/>
    </source>
</evidence>
<keyword evidence="6" id="KW-1185">Reference proteome</keyword>
<reference evidence="5 6" key="1">
    <citation type="submission" date="2024-05" db="EMBL/GenBank/DDBJ databases">
        <title>A high-quality chromosomal-level genome assembly of Topmouth culter (Culter alburnus).</title>
        <authorList>
            <person name="Zhao H."/>
        </authorList>
    </citation>
    <scope>NUCLEOTIDE SEQUENCE [LARGE SCALE GENOMIC DNA]</scope>
    <source>
        <strain evidence="5">CATC2023</strain>
        <tissue evidence="5">Muscle</tissue>
    </source>
</reference>
<keyword evidence="2" id="KW-1015">Disulfide bond</keyword>
<dbReference type="AlphaFoldDB" id="A0AAW1ZYC6"/>
<proteinExistence type="predicted"/>
<evidence type="ECO:0000313" key="5">
    <source>
        <dbReference type="EMBL" id="KAK9965868.1"/>
    </source>
</evidence>
<organism evidence="5 6">
    <name type="scientific">Culter alburnus</name>
    <name type="common">Topmouth culter</name>
    <dbReference type="NCBI Taxonomy" id="194366"/>
    <lineage>
        <taxon>Eukaryota</taxon>
        <taxon>Metazoa</taxon>
        <taxon>Chordata</taxon>
        <taxon>Craniata</taxon>
        <taxon>Vertebrata</taxon>
        <taxon>Euteleostomi</taxon>
        <taxon>Actinopterygii</taxon>
        <taxon>Neopterygii</taxon>
        <taxon>Teleostei</taxon>
        <taxon>Ostariophysi</taxon>
        <taxon>Cypriniformes</taxon>
        <taxon>Xenocyprididae</taxon>
        <taxon>Xenocypridinae</taxon>
        <taxon>Culter</taxon>
    </lineage>
</organism>
<dbReference type="Proteomes" id="UP001479290">
    <property type="component" value="Unassembled WGS sequence"/>
</dbReference>
<dbReference type="PANTHER" id="PTHR14002">
    <property type="entry name" value="ENDOGLIN/TGF-BETA RECEPTOR TYPE III"/>
    <property type="match status" value="1"/>
</dbReference>
<accession>A0AAW1ZYC6</accession>
<dbReference type="Gene3D" id="2.60.40.4100">
    <property type="entry name" value="Zona pellucida, ZP-C domain"/>
    <property type="match status" value="1"/>
</dbReference>
<sequence>MSQQANGTHFIYENFILGDSGSGNIISREKYLRIHFSCVYPQTQSLSMDINPLESIVHSILPAGQGTYQVRMIPYQDAEFSHPFTGSVNVELSKNIFVEVCVDGVDSSQFASVIDTCWATPVNDPHSSVRWDLIIDMCPSPNDKVELLQNGVSTSSRFSFSMFMFIANSTKVYLHCSIHLCLLSDNRCSVHCDSEQHGREGRSVDIHESTSISMGPLTWSDSSKGEQLPNQVQGSRAPSLCASLMMLLISMSVLISF</sequence>
<dbReference type="Pfam" id="PF00100">
    <property type="entry name" value="Zona_pellucida"/>
    <property type="match status" value="1"/>
</dbReference>
<dbReference type="InterPro" id="IPR055355">
    <property type="entry name" value="ZP-C"/>
</dbReference>
<dbReference type="EMBL" id="JAWDJR010000012">
    <property type="protein sequence ID" value="KAK9965868.1"/>
    <property type="molecule type" value="Genomic_DNA"/>
</dbReference>
<name>A0AAW1ZYC6_CULAL</name>
<evidence type="ECO:0000256" key="1">
    <source>
        <dbReference type="ARBA" id="ARBA00022729"/>
    </source>
</evidence>
<dbReference type="InterPro" id="IPR001507">
    <property type="entry name" value="ZP_dom"/>
</dbReference>
<dbReference type="SMART" id="SM00241">
    <property type="entry name" value="ZP"/>
    <property type="match status" value="1"/>
</dbReference>
<dbReference type="InterPro" id="IPR042235">
    <property type="entry name" value="ZP-C_dom"/>
</dbReference>
<gene>
    <name evidence="5" type="ORF">ABG768_004934</name>
</gene>
<keyword evidence="1" id="KW-0732">Signal</keyword>
<evidence type="ECO:0000256" key="2">
    <source>
        <dbReference type="ARBA" id="ARBA00023157"/>
    </source>
</evidence>
<feature type="region of interest" description="Disordered" evidence="3">
    <location>
        <begin position="213"/>
        <end position="232"/>
    </location>
</feature>
<dbReference type="PROSITE" id="PS51034">
    <property type="entry name" value="ZP_2"/>
    <property type="match status" value="1"/>
</dbReference>
<protein>
    <recommendedName>
        <fullName evidence="4">ZP domain-containing protein</fullName>
    </recommendedName>
</protein>